<dbReference type="AlphaFoldDB" id="A0A1F6C2Y5"/>
<sequence>MMEKEIYRRCCDFAIKVIKFARKINLDLSSKIILDQLIRSVTSIGANLAEGSAAVSKKEFVNYVGIARKSAVETNHWLKILSQLIDNEEIKKFIDESQQIVNILSKIVINSKKR</sequence>
<dbReference type="PANTHER" id="PTHR38471:SF2">
    <property type="entry name" value="FOUR HELIX BUNDLE PROTEIN"/>
    <property type="match status" value="1"/>
</dbReference>
<protein>
    <recommendedName>
        <fullName evidence="3">Four helix bundle protein</fullName>
    </recommendedName>
</protein>
<dbReference type="Proteomes" id="UP000176633">
    <property type="component" value="Unassembled WGS sequence"/>
</dbReference>
<evidence type="ECO:0000313" key="1">
    <source>
        <dbReference type="EMBL" id="OGG43566.1"/>
    </source>
</evidence>
<dbReference type="Pfam" id="PF05635">
    <property type="entry name" value="23S_rRNA_IVP"/>
    <property type="match status" value="1"/>
</dbReference>
<reference evidence="1 2" key="1">
    <citation type="journal article" date="2016" name="Nat. Commun.">
        <title>Thousands of microbial genomes shed light on interconnected biogeochemical processes in an aquifer system.</title>
        <authorList>
            <person name="Anantharaman K."/>
            <person name="Brown C.T."/>
            <person name="Hug L.A."/>
            <person name="Sharon I."/>
            <person name="Castelle C.J."/>
            <person name="Probst A.J."/>
            <person name="Thomas B.C."/>
            <person name="Singh A."/>
            <person name="Wilkins M.J."/>
            <person name="Karaoz U."/>
            <person name="Brodie E.L."/>
            <person name="Williams K.H."/>
            <person name="Hubbard S.S."/>
            <person name="Banfield J.F."/>
        </authorList>
    </citation>
    <scope>NUCLEOTIDE SEQUENCE [LARGE SCALE GENOMIC DNA]</scope>
</reference>
<dbReference type="InterPro" id="IPR012657">
    <property type="entry name" value="23S_rRNA-intervening_sequence"/>
</dbReference>
<accession>A0A1F6C2Y5</accession>
<dbReference type="SUPFAM" id="SSF158446">
    <property type="entry name" value="IVS-encoded protein-like"/>
    <property type="match status" value="1"/>
</dbReference>
<dbReference type="InterPro" id="IPR036583">
    <property type="entry name" value="23S_rRNA_IVS_sf"/>
</dbReference>
<proteinExistence type="predicted"/>
<dbReference type="PANTHER" id="PTHR38471">
    <property type="entry name" value="FOUR HELIX BUNDLE PROTEIN"/>
    <property type="match status" value="1"/>
</dbReference>
<dbReference type="NCBIfam" id="TIGR02436">
    <property type="entry name" value="four helix bundle protein"/>
    <property type="match status" value="1"/>
</dbReference>
<dbReference type="EMBL" id="MFKM01000011">
    <property type="protein sequence ID" value="OGG43566.1"/>
    <property type="molecule type" value="Genomic_DNA"/>
</dbReference>
<comment type="caution">
    <text evidence="1">The sequence shown here is derived from an EMBL/GenBank/DDBJ whole genome shotgun (WGS) entry which is preliminary data.</text>
</comment>
<dbReference type="STRING" id="1798473.A3G50_02715"/>
<evidence type="ECO:0008006" key="3">
    <source>
        <dbReference type="Google" id="ProtNLM"/>
    </source>
</evidence>
<organism evidence="1 2">
    <name type="scientific">Candidatus Jorgensenbacteria bacterium RIFCSPLOWO2_12_FULL_42_11</name>
    <dbReference type="NCBI Taxonomy" id="1798473"/>
    <lineage>
        <taxon>Bacteria</taxon>
        <taxon>Candidatus Joergenseniibacteriota</taxon>
    </lineage>
</organism>
<gene>
    <name evidence="1" type="ORF">A3G50_02715</name>
</gene>
<evidence type="ECO:0000313" key="2">
    <source>
        <dbReference type="Proteomes" id="UP000176633"/>
    </source>
</evidence>
<name>A0A1F6C2Y5_9BACT</name>
<dbReference type="Gene3D" id="1.20.1440.60">
    <property type="entry name" value="23S rRNA-intervening sequence"/>
    <property type="match status" value="1"/>
</dbReference>